<keyword evidence="3" id="KW-1185">Reference proteome</keyword>
<accession>A0ABT3I1Z7</accession>
<gene>
    <name evidence="2" type="ORF">OMO38_16220</name>
</gene>
<dbReference type="RefSeq" id="WP_264751235.1">
    <property type="nucleotide sequence ID" value="NZ_JAPDHW010000013.1"/>
</dbReference>
<evidence type="ECO:0008006" key="4">
    <source>
        <dbReference type="Google" id="ProtNLM"/>
    </source>
</evidence>
<name>A0ABT3I1Z7_9FLAO</name>
<feature type="signal peptide" evidence="1">
    <location>
        <begin position="1"/>
        <end position="19"/>
    </location>
</feature>
<feature type="chain" id="PRO_5045681761" description="DUF4840 domain-containing protein" evidence="1">
    <location>
        <begin position="20"/>
        <end position="184"/>
    </location>
</feature>
<protein>
    <recommendedName>
        <fullName evidence="4">DUF4840 domain-containing protein</fullName>
    </recommendedName>
</protein>
<dbReference type="Proteomes" id="UP001163731">
    <property type="component" value="Unassembled WGS sequence"/>
</dbReference>
<organism evidence="2 3">
    <name type="scientific">Chryseobacterium kimseyorum</name>
    <dbReference type="NCBI Taxonomy" id="2984028"/>
    <lineage>
        <taxon>Bacteria</taxon>
        <taxon>Pseudomonadati</taxon>
        <taxon>Bacteroidota</taxon>
        <taxon>Flavobacteriia</taxon>
        <taxon>Flavobacteriales</taxon>
        <taxon>Weeksellaceae</taxon>
        <taxon>Chryseobacterium group</taxon>
        <taxon>Chryseobacterium</taxon>
    </lineage>
</organism>
<dbReference type="EMBL" id="JAPDHW010000013">
    <property type="protein sequence ID" value="MCW3170072.1"/>
    <property type="molecule type" value="Genomic_DNA"/>
</dbReference>
<proteinExistence type="predicted"/>
<comment type="caution">
    <text evidence="2">The sequence shown here is derived from an EMBL/GenBank/DDBJ whole genome shotgun (WGS) entry which is preliminary data.</text>
</comment>
<keyword evidence="1" id="KW-0732">Signal</keyword>
<evidence type="ECO:0000313" key="3">
    <source>
        <dbReference type="Proteomes" id="UP001163731"/>
    </source>
</evidence>
<reference evidence="2" key="1">
    <citation type="submission" date="2022-10" db="EMBL/GenBank/DDBJ databases">
        <title>Chryseobacterium babae sp. nov. isolated from the gut of the beetle Oryctes rhinoceros, and Chryseobacterium kimseyorum sp. nov., isolated from a stick insect rearing cage.</title>
        <authorList>
            <person name="Shelomi M."/>
            <person name="Han C.-J."/>
            <person name="Chen W.-M."/>
            <person name="Chen H.-K."/>
            <person name="Liaw S.-J."/>
            <person name="Muhle E."/>
            <person name="Clermont D."/>
        </authorList>
    </citation>
    <scope>NUCLEOTIDE SEQUENCE</scope>
    <source>
        <strain evidence="2">09-1422</strain>
    </source>
</reference>
<evidence type="ECO:0000313" key="2">
    <source>
        <dbReference type="EMBL" id="MCW3170072.1"/>
    </source>
</evidence>
<dbReference type="PROSITE" id="PS51257">
    <property type="entry name" value="PROKAR_LIPOPROTEIN"/>
    <property type="match status" value="1"/>
</dbReference>
<sequence length="184" mass="20398">MIKKIYSSCLMMLSLFVVLTTFTSCDDDNGVPVPFAIPLSVETTVPFASVTTTGYLTYPEIPLDLDVDAKIKEKYSSLSIDNLTSAKLESLEIVLKSSTLNGKLDAIKNARLYIKTPELEKKLVATVMNNTSTDKIVFATEDAELIEYLRSKKNSLIMEIQGQKLLADEFTLMINPSFKINVGL</sequence>
<evidence type="ECO:0000256" key="1">
    <source>
        <dbReference type="SAM" id="SignalP"/>
    </source>
</evidence>